<keyword evidence="3" id="KW-1185">Reference proteome</keyword>
<accession>A0A0F6W6M2</accession>
<protein>
    <submittedName>
        <fullName evidence="2">Uncharacterized protein</fullName>
    </submittedName>
</protein>
<name>A0A0F6W6M2_9BACT</name>
<sequence>MRDEARALMGGGSEEAVDRVAARLLASAQRVEQLEREIDLERQLVKNAERGRQRAIAERDAAERERDAHGTRIESARGHLEAARDRVRVEGLSWAFGAAMDALRELGGDPVIDEERRDA</sequence>
<evidence type="ECO:0000313" key="2">
    <source>
        <dbReference type="EMBL" id="AKF08843.1"/>
    </source>
</evidence>
<dbReference type="AlphaFoldDB" id="A0A0F6W6M2"/>
<dbReference type="Proteomes" id="UP000034883">
    <property type="component" value="Chromosome"/>
</dbReference>
<feature type="region of interest" description="Disordered" evidence="1">
    <location>
        <begin position="49"/>
        <end position="74"/>
    </location>
</feature>
<dbReference type="RefSeq" id="WP_053235945.1">
    <property type="nucleotide sequence ID" value="NZ_CP011125.1"/>
</dbReference>
<evidence type="ECO:0000256" key="1">
    <source>
        <dbReference type="SAM" id="MobiDB-lite"/>
    </source>
</evidence>
<evidence type="ECO:0000313" key="3">
    <source>
        <dbReference type="Proteomes" id="UP000034883"/>
    </source>
</evidence>
<organism evidence="2 3">
    <name type="scientific">Sandaracinus amylolyticus</name>
    <dbReference type="NCBI Taxonomy" id="927083"/>
    <lineage>
        <taxon>Bacteria</taxon>
        <taxon>Pseudomonadati</taxon>
        <taxon>Myxococcota</taxon>
        <taxon>Polyangia</taxon>
        <taxon>Polyangiales</taxon>
        <taxon>Sandaracinaceae</taxon>
        <taxon>Sandaracinus</taxon>
    </lineage>
</organism>
<dbReference type="EMBL" id="CP011125">
    <property type="protein sequence ID" value="AKF08843.1"/>
    <property type="molecule type" value="Genomic_DNA"/>
</dbReference>
<proteinExistence type="predicted"/>
<reference evidence="2 3" key="1">
    <citation type="submission" date="2015-03" db="EMBL/GenBank/DDBJ databases">
        <title>Genome assembly of Sandaracinus amylolyticus DSM 53668.</title>
        <authorList>
            <person name="Sharma G."/>
            <person name="Subramanian S."/>
        </authorList>
    </citation>
    <scope>NUCLEOTIDE SEQUENCE [LARGE SCALE GENOMIC DNA]</scope>
    <source>
        <strain evidence="2 3">DSM 53668</strain>
    </source>
</reference>
<dbReference type="KEGG" id="samy:DB32_005992"/>
<gene>
    <name evidence="2" type="ORF">DB32_005992</name>
</gene>
<dbReference type="STRING" id="927083.DB32_005992"/>